<reference evidence="1 2" key="1">
    <citation type="submission" date="2014-10" db="EMBL/GenBank/DDBJ databases">
        <title>Complete genome sequence and comparative genome analysis of Pseudomonas phage Pf-10.</title>
        <authorList>
            <person name="Valentovich L.N."/>
            <person name="Pilipchuk T.A."/>
        </authorList>
    </citation>
    <scope>NUCLEOTIDE SEQUENCE [LARGE SCALE GENOMIC DNA]</scope>
</reference>
<accession>A0A0A0YRX7</accession>
<dbReference type="Proteomes" id="UP000030326">
    <property type="component" value="Segment"/>
</dbReference>
<dbReference type="KEGG" id="vg:24576438"/>
<keyword evidence="2" id="KW-1185">Reference proteome</keyword>
<protein>
    <submittedName>
        <fullName evidence="1">Uncharacterized protein</fullName>
    </submittedName>
</protein>
<dbReference type="EMBL" id="KP025626">
    <property type="protein sequence ID" value="AIX12984.1"/>
    <property type="molecule type" value="Genomic_DNA"/>
</dbReference>
<organism evidence="1 2">
    <name type="scientific">Pseudomonas phage Pf-10</name>
    <dbReference type="NCBI Taxonomy" id="1562076"/>
    <lineage>
        <taxon>Viruses</taxon>
        <taxon>Duplodnaviria</taxon>
        <taxon>Heunggongvirae</taxon>
        <taxon>Uroviricota</taxon>
        <taxon>Caudoviricetes</taxon>
        <taxon>Autographivirales</taxon>
        <taxon>Autotranscriptaviridae</taxon>
        <taxon>Studiervirinae</taxon>
        <taxon>Pifdecavirus</taxon>
        <taxon>Pifdecavirus BIMBV46</taxon>
        <taxon>Pifdecavirus Pf10</taxon>
    </lineage>
</organism>
<evidence type="ECO:0000313" key="1">
    <source>
        <dbReference type="EMBL" id="AIX12984.1"/>
    </source>
</evidence>
<name>A0A0A0YRX7_9CAUD</name>
<evidence type="ECO:0000313" key="2">
    <source>
        <dbReference type="Proteomes" id="UP000030326"/>
    </source>
</evidence>
<dbReference type="OrthoDB" id="23507at10239"/>
<proteinExistence type="predicted"/>
<gene>
    <name evidence="1" type="ORF">NL61_22</name>
</gene>
<dbReference type="GeneID" id="24576438"/>
<dbReference type="RefSeq" id="YP_009145619.1">
    <property type="nucleotide sequence ID" value="NC_027292.1"/>
</dbReference>
<sequence length="146" mass="16591">MSLTNKEIRAHLRKGELAVELLERLGYEWKPNVNRGPSVWQEPEKNSLLCKLEELIKAEAEKQIPSPKPEPTLKAGDRFVIDMLPPGHKLRHELQGQHTRVFTARAVEPGNGPYKGLVVRFGTSLLNTGYWLPLTHITRIPTHADF</sequence>